<keyword evidence="14" id="KW-1185">Reference proteome</keyword>
<feature type="transmembrane region" description="Helical" evidence="12">
    <location>
        <begin position="157"/>
        <end position="178"/>
    </location>
</feature>
<dbReference type="GO" id="GO:0005886">
    <property type="term" value="C:plasma membrane"/>
    <property type="evidence" value="ECO:0007669"/>
    <property type="project" value="UniProtKB-SubCell"/>
</dbReference>
<accession>A0A1M6EA95</accession>
<evidence type="ECO:0000256" key="3">
    <source>
        <dbReference type="ARBA" id="ARBA00022448"/>
    </source>
</evidence>
<feature type="transmembrane region" description="Helical" evidence="12">
    <location>
        <begin position="256"/>
        <end position="280"/>
    </location>
</feature>
<dbReference type="PANTHER" id="PTHR43141:SF5">
    <property type="entry name" value="CYTOCHROME BD-I UBIQUINOL OXIDASE SUBUNIT 2"/>
    <property type="match status" value="1"/>
</dbReference>
<dbReference type="GO" id="GO:0009055">
    <property type="term" value="F:electron transfer activity"/>
    <property type="evidence" value="ECO:0007669"/>
    <property type="project" value="TreeGrafter"/>
</dbReference>
<keyword evidence="4" id="KW-1003">Cell membrane</keyword>
<comment type="similarity">
    <text evidence="2">Belongs to the cytochrome ubiquinol oxidase subunit 2 family.</text>
</comment>
<keyword evidence="6 12" id="KW-0812">Transmembrane</keyword>
<feature type="transmembrane region" description="Helical" evidence="12">
    <location>
        <begin position="199"/>
        <end position="218"/>
    </location>
</feature>
<dbReference type="GO" id="GO:0016682">
    <property type="term" value="F:oxidoreductase activity, acting on diphenols and related substances as donors, oxygen as acceptor"/>
    <property type="evidence" value="ECO:0007669"/>
    <property type="project" value="TreeGrafter"/>
</dbReference>
<dbReference type="PIRSF" id="PIRSF000267">
    <property type="entry name" value="Cyt_oxidse_sub2"/>
    <property type="match status" value="1"/>
</dbReference>
<evidence type="ECO:0000256" key="11">
    <source>
        <dbReference type="ARBA" id="ARBA00023136"/>
    </source>
</evidence>
<evidence type="ECO:0000256" key="5">
    <source>
        <dbReference type="ARBA" id="ARBA00022617"/>
    </source>
</evidence>
<sequence length="342" mass="37922">MVLQNIWFFLWGLLWAIFFMTDGFVFGMGTMYPFLGKTEEEKRIMINSVGPLWDGNEVWLITAGGVTFAAFPAVYATMFSTLYTPLMLILFALILRGVSFEFRSKVDSPKWKRVWDTTIFIGNFAPALLFGVAFANIFQGIPFDENGIFQGTLITLLNPYGLIGGVVFLLMFIVHGSLWLAIKTEGDLQARAIQTGKRLWPVMAGAIVVCLIASAVFTDLYDNYLANPVLFLILVLAVAGLLGIKVFMGKEAWFKAWGCSCLSIVGVTFFGVAGLFPRLYPSSINADLSLTAHNASSSPLTLKIMLVVVVIFIPIVLAYQTWAYKLFSGKVTEEDLSHEEAY</sequence>
<dbReference type="OrthoDB" id="9776710at2"/>
<feature type="transmembrane region" description="Helical" evidence="12">
    <location>
        <begin position="82"/>
        <end position="102"/>
    </location>
</feature>
<keyword evidence="8" id="KW-0249">Electron transport</keyword>
<keyword evidence="7" id="KW-0479">Metal-binding</keyword>
<evidence type="ECO:0000256" key="4">
    <source>
        <dbReference type="ARBA" id="ARBA00022475"/>
    </source>
</evidence>
<dbReference type="GO" id="GO:0046872">
    <property type="term" value="F:metal ion binding"/>
    <property type="evidence" value="ECO:0007669"/>
    <property type="project" value="UniProtKB-KW"/>
</dbReference>
<feature type="transmembrane region" description="Helical" evidence="12">
    <location>
        <begin position="114"/>
        <end position="137"/>
    </location>
</feature>
<feature type="transmembrane region" description="Helical" evidence="12">
    <location>
        <begin position="6"/>
        <end position="35"/>
    </location>
</feature>
<dbReference type="Pfam" id="PF02322">
    <property type="entry name" value="Cyt_bd_oxida_II"/>
    <property type="match status" value="1"/>
</dbReference>
<dbReference type="STRING" id="1121393.SAMN02745216_00603"/>
<keyword evidence="11 12" id="KW-0472">Membrane</keyword>
<evidence type="ECO:0000256" key="12">
    <source>
        <dbReference type="SAM" id="Phobius"/>
    </source>
</evidence>
<dbReference type="GO" id="GO:0070069">
    <property type="term" value="C:cytochrome complex"/>
    <property type="evidence" value="ECO:0007669"/>
    <property type="project" value="TreeGrafter"/>
</dbReference>
<protein>
    <submittedName>
        <fullName evidence="13">Cytochrome bd-I ubiquinol oxidase subunit 2 apoprotein</fullName>
    </submittedName>
</protein>
<comment type="subcellular location">
    <subcellularLocation>
        <location evidence="1">Cell membrane</location>
        <topology evidence="1">Multi-pass membrane protein</topology>
    </subcellularLocation>
</comment>
<evidence type="ECO:0000256" key="8">
    <source>
        <dbReference type="ARBA" id="ARBA00022982"/>
    </source>
</evidence>
<feature type="transmembrane region" description="Helical" evidence="12">
    <location>
        <begin position="224"/>
        <end position="244"/>
    </location>
</feature>
<organism evidence="13 14">
    <name type="scientific">Desulfatibacillum alkenivorans DSM 16219</name>
    <dbReference type="NCBI Taxonomy" id="1121393"/>
    <lineage>
        <taxon>Bacteria</taxon>
        <taxon>Pseudomonadati</taxon>
        <taxon>Thermodesulfobacteriota</taxon>
        <taxon>Desulfobacteria</taxon>
        <taxon>Desulfobacterales</taxon>
        <taxon>Desulfatibacillaceae</taxon>
        <taxon>Desulfatibacillum</taxon>
    </lineage>
</organism>
<dbReference type="NCBIfam" id="TIGR00203">
    <property type="entry name" value="cydB"/>
    <property type="match status" value="1"/>
</dbReference>
<name>A0A1M6EA95_9BACT</name>
<dbReference type="AlphaFoldDB" id="A0A1M6EA95"/>
<evidence type="ECO:0000256" key="2">
    <source>
        <dbReference type="ARBA" id="ARBA00007543"/>
    </source>
</evidence>
<dbReference type="PANTHER" id="PTHR43141">
    <property type="entry name" value="CYTOCHROME BD2 SUBUNIT II"/>
    <property type="match status" value="1"/>
</dbReference>
<dbReference type="Proteomes" id="UP000183994">
    <property type="component" value="Unassembled WGS sequence"/>
</dbReference>
<keyword evidence="5" id="KW-0349">Heme</keyword>
<evidence type="ECO:0000313" key="14">
    <source>
        <dbReference type="Proteomes" id="UP000183994"/>
    </source>
</evidence>
<reference evidence="14" key="1">
    <citation type="submission" date="2016-11" db="EMBL/GenBank/DDBJ databases">
        <authorList>
            <person name="Varghese N."/>
            <person name="Submissions S."/>
        </authorList>
    </citation>
    <scope>NUCLEOTIDE SEQUENCE [LARGE SCALE GENOMIC DNA]</scope>
    <source>
        <strain evidence="14">DSM 16219</strain>
    </source>
</reference>
<evidence type="ECO:0000256" key="6">
    <source>
        <dbReference type="ARBA" id="ARBA00022692"/>
    </source>
</evidence>
<keyword evidence="9 12" id="KW-1133">Transmembrane helix</keyword>
<proteinExistence type="inferred from homology"/>
<dbReference type="InterPro" id="IPR003317">
    <property type="entry name" value="Cyt-d_oxidase_su2"/>
</dbReference>
<evidence type="ECO:0000256" key="10">
    <source>
        <dbReference type="ARBA" id="ARBA00023004"/>
    </source>
</evidence>
<dbReference type="GO" id="GO:0019646">
    <property type="term" value="P:aerobic electron transport chain"/>
    <property type="evidence" value="ECO:0007669"/>
    <property type="project" value="TreeGrafter"/>
</dbReference>
<evidence type="ECO:0000256" key="1">
    <source>
        <dbReference type="ARBA" id="ARBA00004651"/>
    </source>
</evidence>
<keyword evidence="3" id="KW-0813">Transport</keyword>
<feature type="transmembrane region" description="Helical" evidence="12">
    <location>
        <begin position="300"/>
        <end position="319"/>
    </location>
</feature>
<evidence type="ECO:0000313" key="13">
    <source>
        <dbReference type="EMBL" id="SHI82375.1"/>
    </source>
</evidence>
<keyword evidence="10" id="KW-0408">Iron</keyword>
<evidence type="ECO:0000256" key="7">
    <source>
        <dbReference type="ARBA" id="ARBA00022723"/>
    </source>
</evidence>
<dbReference type="EMBL" id="FQZU01000002">
    <property type="protein sequence ID" value="SHI82375.1"/>
    <property type="molecule type" value="Genomic_DNA"/>
</dbReference>
<gene>
    <name evidence="13" type="ORF">SAMN02745216_00603</name>
</gene>
<evidence type="ECO:0000256" key="9">
    <source>
        <dbReference type="ARBA" id="ARBA00022989"/>
    </source>
</evidence>
<dbReference type="RefSeq" id="WP_073472721.1">
    <property type="nucleotide sequence ID" value="NZ_FQZU01000002.1"/>
</dbReference>